<dbReference type="PATRIC" id="fig|1120927.3.peg.1501"/>
<reference evidence="1 2" key="1">
    <citation type="submission" date="2013-03" db="EMBL/GenBank/DDBJ databases">
        <title>The Genome Sequence of Acinetobacter tandoii CIP 107469.</title>
        <authorList>
            <consortium name="The Broad Institute Genome Sequencing Platform"/>
            <consortium name="The Broad Institute Genome Sequencing Center for Infectious Disease"/>
            <person name="Cerqueira G."/>
            <person name="Feldgarden M."/>
            <person name="Courvalin P."/>
            <person name="Perichon B."/>
            <person name="Grillot-Courvalin C."/>
            <person name="Clermont D."/>
            <person name="Rocha E."/>
            <person name="Yoon E.-J."/>
            <person name="Nemec A."/>
            <person name="Walker B."/>
            <person name="Young S.K."/>
            <person name="Zeng Q."/>
            <person name="Gargeya S."/>
            <person name="Fitzgerald M."/>
            <person name="Haas B."/>
            <person name="Abouelleil A."/>
            <person name="Alvarado L."/>
            <person name="Arachchi H.M."/>
            <person name="Berlin A.M."/>
            <person name="Chapman S.B."/>
            <person name="Dewar J."/>
            <person name="Goldberg J."/>
            <person name="Griggs A."/>
            <person name="Gujja S."/>
            <person name="Hansen M."/>
            <person name="Howarth C."/>
            <person name="Imamovic A."/>
            <person name="Larimer J."/>
            <person name="McCowan C."/>
            <person name="Murphy C."/>
            <person name="Neiman D."/>
            <person name="Pearson M."/>
            <person name="Priest M."/>
            <person name="Roberts A."/>
            <person name="Saif S."/>
            <person name="Shea T."/>
            <person name="Sisk P."/>
            <person name="Sykes S."/>
            <person name="Wortman J."/>
            <person name="Nusbaum C."/>
            <person name="Birren B."/>
        </authorList>
    </citation>
    <scope>NUCLEOTIDE SEQUENCE [LARGE SCALE GENOMIC DNA]</scope>
    <source>
        <strain evidence="1 2">CIP 107469</strain>
    </source>
</reference>
<gene>
    <name evidence="1" type="ORF">I593_01548</name>
</gene>
<evidence type="ECO:0000313" key="2">
    <source>
        <dbReference type="Proteomes" id="UP000016201"/>
    </source>
</evidence>
<keyword evidence="2" id="KW-1185">Reference proteome</keyword>
<sequence>MRAVVKPKNLLGFKIWLEKLGYDVNALNGGFAARAKSREAQRAYKKSHHYVRVGADLSGNPAAHELGNEFERHLAAPEQTCTAKAEKEILHIVKGESHGMGGLVA</sequence>
<dbReference type="RefSeq" id="WP_016166633.1">
    <property type="nucleotide sequence ID" value="NZ_JHZG01000011.1"/>
</dbReference>
<dbReference type="AlphaFoldDB" id="R9B184"/>
<comment type="caution">
    <text evidence="1">The sequence shown here is derived from an EMBL/GenBank/DDBJ whole genome shotgun (WGS) entry which is preliminary data.</text>
</comment>
<protein>
    <submittedName>
        <fullName evidence="1">Uncharacterized protein</fullName>
    </submittedName>
</protein>
<name>R9B184_9GAMM</name>
<organism evidence="1 2">
    <name type="scientific">Acinetobacter tandoii DSM 14970 = CIP 107469</name>
    <dbReference type="NCBI Taxonomy" id="1120927"/>
    <lineage>
        <taxon>Bacteria</taxon>
        <taxon>Pseudomonadati</taxon>
        <taxon>Pseudomonadota</taxon>
        <taxon>Gammaproteobacteria</taxon>
        <taxon>Moraxellales</taxon>
        <taxon>Moraxellaceae</taxon>
        <taxon>Acinetobacter</taxon>
    </lineage>
</organism>
<proteinExistence type="predicted"/>
<dbReference type="EMBL" id="AQFM01000036">
    <property type="protein sequence ID" value="EOR08193.1"/>
    <property type="molecule type" value="Genomic_DNA"/>
</dbReference>
<dbReference type="eggNOG" id="ENOG50316AT">
    <property type="taxonomic scope" value="Bacteria"/>
</dbReference>
<dbReference type="Proteomes" id="UP000016201">
    <property type="component" value="Unassembled WGS sequence"/>
</dbReference>
<dbReference type="OrthoDB" id="6692161at2"/>
<accession>R9B184</accession>
<evidence type="ECO:0000313" key="1">
    <source>
        <dbReference type="EMBL" id="EOR08193.1"/>
    </source>
</evidence>